<proteinExistence type="predicted"/>
<protein>
    <submittedName>
        <fullName evidence="1">Uncharacterized protein</fullName>
    </submittedName>
</protein>
<sequence>MDVLKALSQGLKNTEDAYSHIADQMLAKNPEPALMGSCLLVMLMKEEDVYMINSSFSSKTRARSLETDLKRIKEETLYDLEVNADLATTNPTLNTCQLTMDHSTSIEEVKTKTIFSNQWFYKV</sequence>
<reference evidence="1 2" key="1">
    <citation type="journal article" date="2017" name="Nat. Commun.">
        <title>Genome assembly with in vitro proximity ligation data and whole-genome triplication in lettuce.</title>
        <authorList>
            <person name="Reyes-Chin-Wo S."/>
            <person name="Wang Z."/>
            <person name="Yang X."/>
            <person name="Kozik A."/>
            <person name="Arikit S."/>
            <person name="Song C."/>
            <person name="Xia L."/>
            <person name="Froenicke L."/>
            <person name="Lavelle D.O."/>
            <person name="Truco M.J."/>
            <person name="Xia R."/>
            <person name="Zhu S."/>
            <person name="Xu C."/>
            <person name="Xu H."/>
            <person name="Xu X."/>
            <person name="Cox K."/>
            <person name="Korf I."/>
            <person name="Meyers B.C."/>
            <person name="Michelmore R.W."/>
        </authorList>
    </citation>
    <scope>NUCLEOTIDE SEQUENCE [LARGE SCALE GENOMIC DNA]</scope>
    <source>
        <strain evidence="2">cv. Salinas</strain>
        <tissue evidence="1">Seedlings</tissue>
    </source>
</reference>
<gene>
    <name evidence="1" type="ORF">LSAT_V11C300156600</name>
</gene>
<comment type="caution">
    <text evidence="1">The sequence shown here is derived from an EMBL/GenBank/DDBJ whole genome shotgun (WGS) entry which is preliminary data.</text>
</comment>
<accession>A0A9R1W774</accession>
<name>A0A9R1W774_LACSA</name>
<evidence type="ECO:0000313" key="2">
    <source>
        <dbReference type="Proteomes" id="UP000235145"/>
    </source>
</evidence>
<dbReference type="Gene3D" id="3.60.40.10">
    <property type="entry name" value="PPM-type phosphatase domain"/>
    <property type="match status" value="1"/>
</dbReference>
<dbReference type="AlphaFoldDB" id="A0A9R1W774"/>
<organism evidence="1 2">
    <name type="scientific">Lactuca sativa</name>
    <name type="common">Garden lettuce</name>
    <dbReference type="NCBI Taxonomy" id="4236"/>
    <lineage>
        <taxon>Eukaryota</taxon>
        <taxon>Viridiplantae</taxon>
        <taxon>Streptophyta</taxon>
        <taxon>Embryophyta</taxon>
        <taxon>Tracheophyta</taxon>
        <taxon>Spermatophyta</taxon>
        <taxon>Magnoliopsida</taxon>
        <taxon>eudicotyledons</taxon>
        <taxon>Gunneridae</taxon>
        <taxon>Pentapetalae</taxon>
        <taxon>asterids</taxon>
        <taxon>campanulids</taxon>
        <taxon>Asterales</taxon>
        <taxon>Asteraceae</taxon>
        <taxon>Cichorioideae</taxon>
        <taxon>Cichorieae</taxon>
        <taxon>Lactucinae</taxon>
        <taxon>Lactuca</taxon>
    </lineage>
</organism>
<dbReference type="InterPro" id="IPR036457">
    <property type="entry name" value="PPM-type-like_dom_sf"/>
</dbReference>
<dbReference type="Proteomes" id="UP000235145">
    <property type="component" value="Unassembled WGS sequence"/>
</dbReference>
<dbReference type="EMBL" id="NBSK02000003">
    <property type="protein sequence ID" value="KAJ0219665.1"/>
    <property type="molecule type" value="Genomic_DNA"/>
</dbReference>
<keyword evidence="2" id="KW-1185">Reference proteome</keyword>
<evidence type="ECO:0000313" key="1">
    <source>
        <dbReference type="EMBL" id="KAJ0219665.1"/>
    </source>
</evidence>